<dbReference type="Proteomes" id="UP000261931">
    <property type="component" value="Unassembled WGS sequence"/>
</dbReference>
<proteinExistence type="predicted"/>
<dbReference type="AlphaFoldDB" id="A0A372ENQ0"/>
<dbReference type="SUPFAM" id="SSF51182">
    <property type="entry name" value="RmlC-like cupins"/>
    <property type="match status" value="1"/>
</dbReference>
<protein>
    <submittedName>
        <fullName evidence="2">Cupin domain-containing protein</fullName>
    </submittedName>
</protein>
<dbReference type="Pfam" id="PF07883">
    <property type="entry name" value="Cupin_2"/>
    <property type="match status" value="1"/>
</dbReference>
<dbReference type="RefSeq" id="WP_116957939.1">
    <property type="nucleotide sequence ID" value="NZ_QVLS01000002.1"/>
</dbReference>
<evidence type="ECO:0000313" key="3">
    <source>
        <dbReference type="Proteomes" id="UP000261931"/>
    </source>
</evidence>
<gene>
    <name evidence="2" type="ORF">DY262_05515</name>
</gene>
<evidence type="ECO:0000259" key="1">
    <source>
        <dbReference type="Pfam" id="PF07883"/>
    </source>
</evidence>
<accession>A0A372ENQ0</accession>
<organism evidence="2 3">
    <name type="scientific">Hydrogenophaga borbori</name>
    <dbReference type="NCBI Taxonomy" id="2294117"/>
    <lineage>
        <taxon>Bacteria</taxon>
        <taxon>Pseudomonadati</taxon>
        <taxon>Pseudomonadota</taxon>
        <taxon>Betaproteobacteria</taxon>
        <taxon>Burkholderiales</taxon>
        <taxon>Comamonadaceae</taxon>
        <taxon>Hydrogenophaga</taxon>
    </lineage>
</organism>
<reference evidence="2 3" key="1">
    <citation type="submission" date="2018-08" db="EMBL/GenBank/DDBJ databases">
        <title>Hydrogenophaga sp. LA-38 isolated from sludge.</title>
        <authorList>
            <person name="Im W.-T."/>
        </authorList>
    </citation>
    <scope>NUCLEOTIDE SEQUENCE [LARGE SCALE GENOMIC DNA]</scope>
    <source>
        <strain evidence="2 3">LA-38</strain>
    </source>
</reference>
<feature type="domain" description="Cupin type-2" evidence="1">
    <location>
        <begin position="83"/>
        <end position="151"/>
    </location>
</feature>
<evidence type="ECO:0000313" key="2">
    <source>
        <dbReference type="EMBL" id="RFP81225.1"/>
    </source>
</evidence>
<dbReference type="InterPro" id="IPR011051">
    <property type="entry name" value="RmlC_Cupin_sf"/>
</dbReference>
<dbReference type="EMBL" id="QVLS01000002">
    <property type="protein sequence ID" value="RFP81225.1"/>
    <property type="molecule type" value="Genomic_DNA"/>
</dbReference>
<name>A0A372ENQ0_9BURK</name>
<comment type="caution">
    <text evidence="2">The sequence shown here is derived from an EMBL/GenBank/DDBJ whole genome shotgun (WGS) entry which is preliminary data.</text>
</comment>
<dbReference type="InterPro" id="IPR014710">
    <property type="entry name" value="RmlC-like_jellyroll"/>
</dbReference>
<keyword evidence="3" id="KW-1185">Reference proteome</keyword>
<dbReference type="InterPro" id="IPR013096">
    <property type="entry name" value="Cupin_2"/>
</dbReference>
<dbReference type="Gene3D" id="2.60.120.10">
    <property type="entry name" value="Jelly Rolls"/>
    <property type="match status" value="1"/>
</dbReference>
<sequence length="197" mass="21062">MDKQALIDSWNDYVAPSQPCSPDDMARRVARWGAIPASPRAFVDTYVKGHERTLYSVIGSGVTDDPNFKPSIAAAENFHVDYIVAPKGCGAALHWHDSEEVFVVQAGRWEFDWIDGATGQTHTVTLGPRDTISVPPFVHRAFRSLDGEDPASGGMLVSILGGKTPGRVKWDAALAEKAKAVGAGFDANGMAAQASHG</sequence>